<dbReference type="RefSeq" id="WP_108594988.1">
    <property type="nucleotide sequence ID" value="NZ_CP028913.1"/>
</dbReference>
<name>A0A2S0WV40_9MICO</name>
<dbReference type="PANTHER" id="PTHR39324">
    <property type="entry name" value="CALCIUM DODECIN"/>
    <property type="match status" value="1"/>
</dbReference>
<gene>
    <name evidence="1" type="ORF">DCE93_05465</name>
</gene>
<dbReference type="Pfam" id="PF07311">
    <property type="entry name" value="Dodecin"/>
    <property type="match status" value="1"/>
</dbReference>
<evidence type="ECO:0000313" key="2">
    <source>
        <dbReference type="Proteomes" id="UP000244729"/>
    </source>
</evidence>
<dbReference type="EMBL" id="CP028913">
    <property type="protein sequence ID" value="AWB95170.1"/>
    <property type="molecule type" value="Genomic_DNA"/>
</dbReference>
<dbReference type="Gene3D" id="3.30.1660.10">
    <property type="entry name" value="Flavin-binding protein dodecin"/>
    <property type="match status" value="1"/>
</dbReference>
<dbReference type="OrthoDB" id="9805889at2"/>
<organism evidence="1 2">
    <name type="scientific">Agromyces badenianii</name>
    <dbReference type="NCBI Taxonomy" id="2080742"/>
    <lineage>
        <taxon>Bacteria</taxon>
        <taxon>Bacillati</taxon>
        <taxon>Actinomycetota</taxon>
        <taxon>Actinomycetes</taxon>
        <taxon>Micrococcales</taxon>
        <taxon>Microbacteriaceae</taxon>
        <taxon>Agromyces</taxon>
    </lineage>
</organism>
<proteinExistence type="predicted"/>
<dbReference type="InterPro" id="IPR009923">
    <property type="entry name" value="Dodecin"/>
</dbReference>
<dbReference type="SUPFAM" id="SSF89807">
    <property type="entry name" value="Dodecin-like"/>
    <property type="match status" value="1"/>
</dbReference>
<accession>A0A2S0WV40</accession>
<dbReference type="Proteomes" id="UP000244729">
    <property type="component" value="Chromosome"/>
</dbReference>
<dbReference type="KEGG" id="agm:DCE93_05465"/>
<dbReference type="InterPro" id="IPR036694">
    <property type="entry name" value="Dodecin-like_sf"/>
</dbReference>
<keyword evidence="2" id="KW-1185">Reference proteome</keyword>
<evidence type="ECO:0000313" key="1">
    <source>
        <dbReference type="EMBL" id="AWB95170.1"/>
    </source>
</evidence>
<dbReference type="PANTHER" id="PTHR39324:SF1">
    <property type="entry name" value="CALCIUM DODECIN"/>
    <property type="match status" value="1"/>
</dbReference>
<protein>
    <submittedName>
        <fullName evidence="1">Dodecin domain-containing protein</fullName>
    </submittedName>
</protein>
<dbReference type="AlphaFoldDB" id="A0A2S0WV40"/>
<dbReference type="InterPro" id="IPR025543">
    <property type="entry name" value="Dodecin-like"/>
</dbReference>
<reference evidence="1 2" key="1">
    <citation type="submission" date="2018-04" db="EMBL/GenBank/DDBJ databases">
        <authorList>
            <person name="Li J."/>
        </authorList>
    </citation>
    <scope>NUCLEOTIDE SEQUENCE [LARGE SCALE GENOMIC DNA]</scope>
    <source>
        <strain evidence="2">30A</strain>
    </source>
</reference>
<sequence length="68" mass="7259">MASVARVTTITVRSDTSFDDAVAAGVARASETLRNVSGAWVKEQKVEATDGRITGWSVTLEVTFVLDD</sequence>